<dbReference type="InterPro" id="IPR029028">
    <property type="entry name" value="Alpha/beta_knot_MTases"/>
</dbReference>
<keyword evidence="2" id="KW-0489">Methyltransferase</keyword>
<keyword evidence="2" id="KW-0808">Transferase</keyword>
<feature type="domain" description="tRNA methyltransferase TRMD/TRM10-type" evidence="1">
    <location>
        <begin position="1"/>
        <end position="43"/>
    </location>
</feature>
<dbReference type="Gene3D" id="3.40.1280.10">
    <property type="match status" value="1"/>
</dbReference>
<comment type="caution">
    <text evidence="2">The sequence shown here is derived from an EMBL/GenBank/DDBJ whole genome shotgun (WGS) entry which is preliminary data.</text>
</comment>
<dbReference type="GO" id="GO:0032259">
    <property type="term" value="P:methylation"/>
    <property type="evidence" value="ECO:0007669"/>
    <property type="project" value="UniProtKB-KW"/>
</dbReference>
<dbReference type="EMBL" id="AAMOZF010000117">
    <property type="protein sequence ID" value="EDJ6305290.1"/>
    <property type="molecule type" value="Genomic_DNA"/>
</dbReference>
<feature type="non-terminal residue" evidence="2">
    <location>
        <position position="43"/>
    </location>
</feature>
<dbReference type="Pfam" id="PF01746">
    <property type="entry name" value="tRNA_m1G_MT"/>
    <property type="match status" value="1"/>
</dbReference>
<protein>
    <submittedName>
        <fullName evidence="2">tRNA (Guanine-N1)-methyltransferase</fullName>
    </submittedName>
</protein>
<dbReference type="InterPro" id="IPR029026">
    <property type="entry name" value="tRNA_m1G_MTases_N"/>
</dbReference>
<evidence type="ECO:0000313" key="2">
    <source>
        <dbReference type="EMBL" id="EDJ6305290.1"/>
    </source>
</evidence>
<organism evidence="2">
    <name type="scientific">Campylobacter jejuni</name>
    <dbReference type="NCBI Taxonomy" id="197"/>
    <lineage>
        <taxon>Bacteria</taxon>
        <taxon>Pseudomonadati</taxon>
        <taxon>Campylobacterota</taxon>
        <taxon>Epsilonproteobacteria</taxon>
        <taxon>Campylobacterales</taxon>
        <taxon>Campylobacteraceae</taxon>
        <taxon>Campylobacter</taxon>
    </lineage>
</organism>
<gene>
    <name evidence="2" type="ORF">GFG17_08830</name>
</gene>
<dbReference type="AlphaFoldDB" id="A0A640C4P5"/>
<accession>A0A640C4P5</accession>
<sequence>MKFSFVSLFPNLMEFYFQDSILARAKEKKLFKLNFYNPRDFSK</sequence>
<name>A0A640C4P5_CAMJU</name>
<dbReference type="InterPro" id="IPR016009">
    <property type="entry name" value="tRNA_MeTrfase_TRMD/TRM10"/>
</dbReference>
<dbReference type="GO" id="GO:0008168">
    <property type="term" value="F:methyltransferase activity"/>
    <property type="evidence" value="ECO:0007669"/>
    <property type="project" value="UniProtKB-KW"/>
</dbReference>
<evidence type="ECO:0000259" key="1">
    <source>
        <dbReference type="Pfam" id="PF01746"/>
    </source>
</evidence>
<dbReference type="SUPFAM" id="SSF75217">
    <property type="entry name" value="alpha/beta knot"/>
    <property type="match status" value="1"/>
</dbReference>
<reference evidence="2" key="1">
    <citation type="submission" date="2019-10" db="EMBL/GenBank/DDBJ databases">
        <authorList>
            <consortium name="PulseNet: The National Subtyping Network for Foodborne Disease Surveillance"/>
            <person name="Tarr C.L."/>
            <person name="Trees E."/>
            <person name="Katz L.S."/>
            <person name="Carleton-Romer H.A."/>
            <person name="Stroika S."/>
            <person name="Kucerova Z."/>
            <person name="Roache K.F."/>
            <person name="Sabol A.L."/>
            <person name="Besser J."/>
            <person name="Gerner-Smidt P."/>
        </authorList>
    </citation>
    <scope>NUCLEOTIDE SEQUENCE</scope>
    <source>
        <strain evidence="2">PNUSAC012877</strain>
    </source>
</reference>
<proteinExistence type="predicted"/>